<sequence length="268" mass="29046">MSLPLPPVAEPYLLPFHYGALHTIGIDYPADPGACAEILGQAHPRLAVAEFDGKACVSVNYQLYFAQYPNGGGITQEIEINIVGYPRGERRRLPRLSYLDYARGVDQTKLLGIGRIHVLCDNPIAIDAGRKLFAEPKHPATFTTAVPSLNGPATDSWSVTCHQDGDELFGFTAVLEDLAHEPVLHTPITGYGTDGEGRLLAGPMNVHHPYRHYPLADGTADRVGFTIADDDSVVGKNLRTLVGGTPAAGVWTFQSMPVAAHHRPYYLP</sequence>
<dbReference type="EMBL" id="CP016174">
    <property type="protein sequence ID" value="ANN19524.1"/>
    <property type="molecule type" value="Genomic_DNA"/>
</dbReference>
<dbReference type="AlphaFoldDB" id="A0A193C4Z7"/>
<protein>
    <recommendedName>
        <fullName evidence="3">Acetoacetate decarboxylase</fullName>
    </recommendedName>
</protein>
<dbReference type="Proteomes" id="UP000093695">
    <property type="component" value="Chromosome"/>
</dbReference>
<evidence type="ECO:0008006" key="3">
    <source>
        <dbReference type="Google" id="ProtNLM"/>
    </source>
</evidence>
<keyword evidence="2" id="KW-1185">Reference proteome</keyword>
<dbReference type="Gene3D" id="2.40.400.10">
    <property type="entry name" value="Acetoacetate decarboxylase-like"/>
    <property type="match status" value="1"/>
</dbReference>
<dbReference type="RefSeq" id="WP_044855551.1">
    <property type="nucleotide sequence ID" value="NZ_CP016174.1"/>
</dbReference>
<dbReference type="KEGG" id="aori:SD37_30500"/>
<organism evidence="1 2">
    <name type="scientific">Amycolatopsis orientalis</name>
    <name type="common">Nocardia orientalis</name>
    <dbReference type="NCBI Taxonomy" id="31958"/>
    <lineage>
        <taxon>Bacteria</taxon>
        <taxon>Bacillati</taxon>
        <taxon>Actinomycetota</taxon>
        <taxon>Actinomycetes</taxon>
        <taxon>Pseudonocardiales</taxon>
        <taxon>Pseudonocardiaceae</taxon>
        <taxon>Amycolatopsis</taxon>
    </lineage>
</organism>
<name>A0A193C4Z7_AMYOR</name>
<dbReference type="InterPro" id="IPR023375">
    <property type="entry name" value="ADC_dom_sf"/>
</dbReference>
<gene>
    <name evidence="1" type="ORF">SD37_30500</name>
</gene>
<evidence type="ECO:0000313" key="2">
    <source>
        <dbReference type="Proteomes" id="UP000093695"/>
    </source>
</evidence>
<reference evidence="1 2" key="1">
    <citation type="journal article" date="2015" name="Genome Announc.">
        <title>Draft Genome Sequence of Norvancomycin-Producing Strain Amycolatopsis orientalis CPCC200066.</title>
        <authorList>
            <person name="Lei X."/>
            <person name="Yuan F."/>
            <person name="Shi Y."/>
            <person name="Li X."/>
            <person name="Wang L."/>
            <person name="Hong B."/>
        </authorList>
    </citation>
    <scope>NUCLEOTIDE SEQUENCE [LARGE SCALE GENOMIC DNA]</scope>
    <source>
        <strain evidence="1 2">B-37</strain>
    </source>
</reference>
<evidence type="ECO:0000313" key="1">
    <source>
        <dbReference type="EMBL" id="ANN19524.1"/>
    </source>
</evidence>
<proteinExistence type="predicted"/>
<dbReference type="STRING" id="31958.SD37_30500"/>
<accession>A0A193C4Z7</accession>
<dbReference type="SUPFAM" id="SSF160104">
    <property type="entry name" value="Acetoacetate decarboxylase-like"/>
    <property type="match status" value="1"/>
</dbReference>